<name>A0A9R1UME6_LACSA</name>
<dbReference type="PANTHER" id="PTHR33116:SF79">
    <property type="entry name" value="REVERSE TRANSCRIPTASE DOMAIN, ZINC FINGER, CCHC-TYPE-RELATED"/>
    <property type="match status" value="1"/>
</dbReference>
<dbReference type="Proteomes" id="UP000235145">
    <property type="component" value="Unassembled WGS sequence"/>
</dbReference>
<evidence type="ECO:0000259" key="1">
    <source>
        <dbReference type="PROSITE" id="PS50878"/>
    </source>
</evidence>
<dbReference type="PROSITE" id="PS50878">
    <property type="entry name" value="RT_POL"/>
    <property type="match status" value="1"/>
</dbReference>
<comment type="caution">
    <text evidence="2">The sequence shown here is derived from an EMBL/GenBank/DDBJ whole genome shotgun (WGS) entry which is preliminary data.</text>
</comment>
<sequence length="160" mass="18539">MISHLFYADDALFISDRSKMNIRNLTQILRCFYASSGLKFNLHNSKVFGIRASLQETTRWVHILGCEPYSIPFNYLCVPFGRPKNLSFRGRLIVIKSVLGNLPAYYLSFVLPLQCWLDRGSKHNSHLQVALNIEDEERVIMEQSCHMHPQLGFKIHIQTI</sequence>
<dbReference type="InterPro" id="IPR000477">
    <property type="entry name" value="RT_dom"/>
</dbReference>
<proteinExistence type="predicted"/>
<protein>
    <recommendedName>
        <fullName evidence="1">Reverse transcriptase domain-containing protein</fullName>
    </recommendedName>
</protein>
<dbReference type="PANTHER" id="PTHR33116">
    <property type="entry name" value="REVERSE TRANSCRIPTASE ZINC-BINDING DOMAIN-CONTAINING PROTEIN-RELATED-RELATED"/>
    <property type="match status" value="1"/>
</dbReference>
<evidence type="ECO:0000313" key="3">
    <source>
        <dbReference type="Proteomes" id="UP000235145"/>
    </source>
</evidence>
<reference evidence="2 3" key="1">
    <citation type="journal article" date="2017" name="Nat. Commun.">
        <title>Genome assembly with in vitro proximity ligation data and whole-genome triplication in lettuce.</title>
        <authorList>
            <person name="Reyes-Chin-Wo S."/>
            <person name="Wang Z."/>
            <person name="Yang X."/>
            <person name="Kozik A."/>
            <person name="Arikit S."/>
            <person name="Song C."/>
            <person name="Xia L."/>
            <person name="Froenicke L."/>
            <person name="Lavelle D.O."/>
            <person name="Truco M.J."/>
            <person name="Xia R."/>
            <person name="Zhu S."/>
            <person name="Xu C."/>
            <person name="Xu H."/>
            <person name="Xu X."/>
            <person name="Cox K."/>
            <person name="Korf I."/>
            <person name="Meyers B.C."/>
            <person name="Michelmore R.W."/>
        </authorList>
    </citation>
    <scope>NUCLEOTIDE SEQUENCE [LARGE SCALE GENOMIC DNA]</scope>
    <source>
        <strain evidence="3">cv. Salinas</strain>
        <tissue evidence="2">Seedlings</tissue>
    </source>
</reference>
<dbReference type="EMBL" id="NBSK02000008">
    <property type="protein sequence ID" value="KAJ0190130.1"/>
    <property type="molecule type" value="Genomic_DNA"/>
</dbReference>
<dbReference type="AlphaFoldDB" id="A0A9R1UME6"/>
<accession>A0A9R1UME6</accession>
<keyword evidence="3" id="KW-1185">Reference proteome</keyword>
<organism evidence="2 3">
    <name type="scientific">Lactuca sativa</name>
    <name type="common">Garden lettuce</name>
    <dbReference type="NCBI Taxonomy" id="4236"/>
    <lineage>
        <taxon>Eukaryota</taxon>
        <taxon>Viridiplantae</taxon>
        <taxon>Streptophyta</taxon>
        <taxon>Embryophyta</taxon>
        <taxon>Tracheophyta</taxon>
        <taxon>Spermatophyta</taxon>
        <taxon>Magnoliopsida</taxon>
        <taxon>eudicotyledons</taxon>
        <taxon>Gunneridae</taxon>
        <taxon>Pentapetalae</taxon>
        <taxon>asterids</taxon>
        <taxon>campanulids</taxon>
        <taxon>Asterales</taxon>
        <taxon>Asteraceae</taxon>
        <taxon>Cichorioideae</taxon>
        <taxon>Cichorieae</taxon>
        <taxon>Lactucinae</taxon>
        <taxon>Lactuca</taxon>
    </lineage>
</organism>
<gene>
    <name evidence="2" type="ORF">LSAT_V11C800451980</name>
</gene>
<feature type="domain" description="Reverse transcriptase" evidence="1">
    <location>
        <begin position="1"/>
        <end position="65"/>
    </location>
</feature>
<evidence type="ECO:0000313" key="2">
    <source>
        <dbReference type="EMBL" id="KAJ0190130.1"/>
    </source>
</evidence>